<dbReference type="PROSITE" id="PS50045">
    <property type="entry name" value="SIGMA54_INTERACT_4"/>
    <property type="match status" value="1"/>
</dbReference>
<dbReference type="InterPro" id="IPR002641">
    <property type="entry name" value="PNPLA_dom"/>
</dbReference>
<keyword evidence="6 8" id="KW-0443">Lipid metabolism</keyword>
<evidence type="ECO:0000256" key="3">
    <source>
        <dbReference type="ARBA" id="ARBA00022801"/>
    </source>
</evidence>
<dbReference type="Gene3D" id="3.40.1090.10">
    <property type="entry name" value="Cytosolic phospholipase A2 catalytic domain"/>
    <property type="match status" value="2"/>
</dbReference>
<feature type="domain" description="Sigma-54 factor interaction" evidence="10">
    <location>
        <begin position="161"/>
        <end position="341"/>
    </location>
</feature>
<dbReference type="PROSITE" id="PS51635">
    <property type="entry name" value="PNPLA"/>
    <property type="match status" value="1"/>
</dbReference>
<dbReference type="PANTHER" id="PTHR14226:SF76">
    <property type="entry name" value="NTE FAMILY PROTEIN RSSA"/>
    <property type="match status" value="1"/>
</dbReference>
<feature type="active site" description="Proton acceptor" evidence="8">
    <location>
        <position position="514"/>
    </location>
</feature>
<evidence type="ECO:0000256" key="4">
    <source>
        <dbReference type="ARBA" id="ARBA00022840"/>
    </source>
</evidence>
<reference evidence="13" key="1">
    <citation type="journal article" date="2019" name="Int. J. Syst. Evol. Microbiol.">
        <title>The Global Catalogue of Microorganisms (GCM) 10K type strain sequencing project: providing services to taxonomists for standard genome sequencing and annotation.</title>
        <authorList>
            <consortium name="The Broad Institute Genomics Platform"/>
            <consortium name="The Broad Institute Genome Sequencing Center for Infectious Disease"/>
            <person name="Wu L."/>
            <person name="Ma J."/>
        </authorList>
    </citation>
    <scope>NUCLEOTIDE SEQUENCE [LARGE SCALE GENOMIC DNA]</scope>
    <source>
        <strain evidence="13">GH52</strain>
    </source>
</reference>
<dbReference type="SUPFAM" id="SSF52151">
    <property type="entry name" value="FabD/lysophospholipase-like"/>
    <property type="match status" value="1"/>
</dbReference>
<feature type="active site" description="Nucleophile" evidence="8">
    <location>
        <position position="402"/>
    </location>
</feature>
<dbReference type="Pfam" id="PF01734">
    <property type="entry name" value="Patatin"/>
    <property type="match status" value="1"/>
</dbReference>
<dbReference type="Gene3D" id="3.40.50.300">
    <property type="entry name" value="P-loop containing nucleotide triphosphate hydrolases"/>
    <property type="match status" value="1"/>
</dbReference>
<dbReference type="SUPFAM" id="SSF51206">
    <property type="entry name" value="cAMP-binding domain-like"/>
    <property type="match status" value="1"/>
</dbReference>
<dbReference type="Gene3D" id="2.60.120.10">
    <property type="entry name" value="Jelly Rolls"/>
    <property type="match status" value="1"/>
</dbReference>
<dbReference type="SMART" id="SM00100">
    <property type="entry name" value="cNMP"/>
    <property type="match status" value="1"/>
</dbReference>
<dbReference type="SUPFAM" id="SSF52540">
    <property type="entry name" value="P-loop containing nucleoside triphosphate hydrolases"/>
    <property type="match status" value="1"/>
</dbReference>
<protein>
    <submittedName>
        <fullName evidence="12">Patatin-like phospholipase family protein</fullName>
    </submittedName>
</protein>
<feature type="domain" description="PNPLA" evidence="11">
    <location>
        <begin position="369"/>
        <end position="527"/>
    </location>
</feature>
<dbReference type="CDD" id="cd07205">
    <property type="entry name" value="Pat_PNPLA6_PNPLA7_NTE1_like"/>
    <property type="match status" value="1"/>
</dbReference>
<comment type="similarity">
    <text evidence="1">Belongs to the NTE family.</text>
</comment>
<accession>A0ABW4YIU7</accession>
<keyword evidence="3 8" id="KW-0378">Hydrolase</keyword>
<dbReference type="InterPro" id="IPR016035">
    <property type="entry name" value="Acyl_Trfase/lysoPLipase"/>
</dbReference>
<dbReference type="Pfam" id="PF00158">
    <property type="entry name" value="Sigma54_activat"/>
    <property type="match status" value="1"/>
</dbReference>
<feature type="short sequence motif" description="GXSXG" evidence="8">
    <location>
        <begin position="400"/>
        <end position="404"/>
    </location>
</feature>
<dbReference type="PROSITE" id="PS50042">
    <property type="entry name" value="CNMP_BINDING_3"/>
    <property type="match status" value="1"/>
</dbReference>
<evidence type="ECO:0000256" key="6">
    <source>
        <dbReference type="ARBA" id="ARBA00023098"/>
    </source>
</evidence>
<dbReference type="InterPro" id="IPR018490">
    <property type="entry name" value="cNMP-bd_dom_sf"/>
</dbReference>
<evidence type="ECO:0000313" key="13">
    <source>
        <dbReference type="Proteomes" id="UP001597362"/>
    </source>
</evidence>
<dbReference type="InterPro" id="IPR002078">
    <property type="entry name" value="Sigma_54_int"/>
</dbReference>
<dbReference type="Pfam" id="PF25601">
    <property type="entry name" value="AAA_lid_14"/>
    <property type="match status" value="1"/>
</dbReference>
<feature type="domain" description="Cyclic nucleotide-binding" evidence="9">
    <location>
        <begin position="10"/>
        <end position="130"/>
    </location>
</feature>
<evidence type="ECO:0000259" key="9">
    <source>
        <dbReference type="PROSITE" id="PS50042"/>
    </source>
</evidence>
<comment type="caution">
    <text evidence="12">The sequence shown here is derived from an EMBL/GenBank/DDBJ whole genome shotgun (WGS) entry which is preliminary data.</text>
</comment>
<proteinExistence type="inferred from homology"/>
<organism evidence="12 13">
    <name type="scientific">Paenibacillus yanchengensis</name>
    <dbReference type="NCBI Taxonomy" id="2035833"/>
    <lineage>
        <taxon>Bacteria</taxon>
        <taxon>Bacillati</taxon>
        <taxon>Bacillota</taxon>
        <taxon>Bacilli</taxon>
        <taxon>Bacillales</taxon>
        <taxon>Paenibacillaceae</taxon>
        <taxon>Paenibacillus</taxon>
    </lineage>
</organism>
<dbReference type="Pfam" id="PF00027">
    <property type="entry name" value="cNMP_binding"/>
    <property type="match status" value="1"/>
</dbReference>
<evidence type="ECO:0000256" key="7">
    <source>
        <dbReference type="ARBA" id="ARBA00023159"/>
    </source>
</evidence>
<sequence length="617" mass="68598">MLENNEQKLLLHSEMIEKLQQAGHRVEQYHYGRGNLILLQQTVSDRFYMIVSGSAAVYVEQGSQVRVELETLKKGQFFGEVSCLSNDPVTANVVALEELTAYAIDRNAVLMLMDEDSTFRQQMIDLLIKRIQKTNERIVEEFERSVLLMKQTEEQLADVELLGTSPAMEQLFTDLQQLATTDRHVSIIAESGCGKMSAARKLHYAATSSSYPLLVLYGDQFDHEEWNVKIRAARGGTLVVKFADQLPEYWQHYALQSGLETRIVYLSTKQVEFPGTVQLVIPPLRERTEDIALIAHHFALQEGALQADAAISPDALRILELYPFLSGNAHELRKIIREAYVLSEGRMITSRHLRFERFKQPGDKITIGLALGSGSLRGMAHLGVLNILEQEQIPIDIIAGTSVGSFVGGAYAAGLSAKECQNILATMNWGHLVKPTFPKRALVDNTPMIDFVEKKIGTYNIEDLRIPYAAVAAEVRTGEAHIMNKGSLANAICASCAIPSIMKPVYYENKTLVDGAVVHPVPAALVKSMGADIVIAVNVIEESFTRGLVRNFVDSITNTIDMMSAKIVREELQLANVILKPDLGVQFIRFKDMDRCITAGEKVTIDAMAHIKSLIQK</sequence>
<evidence type="ECO:0000256" key="1">
    <source>
        <dbReference type="ARBA" id="ARBA00006636"/>
    </source>
</evidence>
<evidence type="ECO:0000259" key="11">
    <source>
        <dbReference type="PROSITE" id="PS51635"/>
    </source>
</evidence>
<dbReference type="Gene3D" id="1.10.8.60">
    <property type="match status" value="1"/>
</dbReference>
<feature type="short sequence motif" description="DGA/G" evidence="8">
    <location>
        <begin position="514"/>
        <end position="516"/>
    </location>
</feature>
<evidence type="ECO:0000256" key="2">
    <source>
        <dbReference type="ARBA" id="ARBA00022741"/>
    </source>
</evidence>
<keyword evidence="13" id="KW-1185">Reference proteome</keyword>
<comment type="caution">
    <text evidence="8">Lacks conserved residue(s) required for the propagation of feature annotation.</text>
</comment>
<dbReference type="EMBL" id="JBHUHO010000020">
    <property type="protein sequence ID" value="MFD2115517.1"/>
    <property type="molecule type" value="Genomic_DNA"/>
</dbReference>
<dbReference type="RefSeq" id="WP_377770757.1">
    <property type="nucleotide sequence ID" value="NZ_JBHUHO010000020.1"/>
</dbReference>
<name>A0ABW4YIU7_9BACL</name>
<keyword evidence="7" id="KW-0010">Activator</keyword>
<dbReference type="InterPro" id="IPR027417">
    <property type="entry name" value="P-loop_NTPase"/>
</dbReference>
<dbReference type="InterPro" id="IPR014710">
    <property type="entry name" value="RmlC-like_jellyroll"/>
</dbReference>
<dbReference type="Proteomes" id="UP001597362">
    <property type="component" value="Unassembled WGS sequence"/>
</dbReference>
<evidence type="ECO:0000313" key="12">
    <source>
        <dbReference type="EMBL" id="MFD2115517.1"/>
    </source>
</evidence>
<evidence type="ECO:0000256" key="5">
    <source>
        <dbReference type="ARBA" id="ARBA00022963"/>
    </source>
</evidence>
<dbReference type="InterPro" id="IPR000595">
    <property type="entry name" value="cNMP-bd_dom"/>
</dbReference>
<evidence type="ECO:0000256" key="8">
    <source>
        <dbReference type="PROSITE-ProRule" id="PRU01161"/>
    </source>
</evidence>
<dbReference type="InterPro" id="IPR058031">
    <property type="entry name" value="AAA_lid_NorR"/>
</dbReference>
<evidence type="ECO:0000259" key="10">
    <source>
        <dbReference type="PROSITE" id="PS50045"/>
    </source>
</evidence>
<keyword evidence="2" id="KW-0547">Nucleotide-binding</keyword>
<keyword evidence="5 8" id="KW-0442">Lipid degradation</keyword>
<keyword evidence="4" id="KW-0067">ATP-binding</keyword>
<gene>
    <name evidence="12" type="ORF">ACFSJH_07210</name>
</gene>
<dbReference type="CDD" id="cd00038">
    <property type="entry name" value="CAP_ED"/>
    <property type="match status" value="1"/>
</dbReference>
<dbReference type="PANTHER" id="PTHR14226">
    <property type="entry name" value="NEUROPATHY TARGET ESTERASE/SWISS CHEESE D.MELANOGASTER"/>
    <property type="match status" value="1"/>
</dbReference>
<dbReference type="InterPro" id="IPR050301">
    <property type="entry name" value="NTE"/>
</dbReference>